<dbReference type="EMBL" id="CAJVPT010061333">
    <property type="protein sequence ID" value="CAG8765165.1"/>
    <property type="molecule type" value="Genomic_DNA"/>
</dbReference>
<comment type="caution">
    <text evidence="1">The sequence shown here is derived from an EMBL/GenBank/DDBJ whole genome shotgun (WGS) entry which is preliminary data.</text>
</comment>
<name>A0ACA9QUR7_9GLOM</name>
<proteinExistence type="predicted"/>
<sequence>PRTSSIGWDKNLSPNSATSQTNEHDFQSSASPNADTGLTIDIQQQRLKYSSPKSPAKNLPPRKKNLLATIDGSSFQVVNITGLEEPGCIKDMIFSKFGNIDRDSYSFHVMQVGEEEIGPMIDDNELVK</sequence>
<gene>
    <name evidence="1" type="ORF">ACOLOM_LOCUS13410</name>
</gene>
<protein>
    <submittedName>
        <fullName evidence="1">4549_t:CDS:1</fullName>
    </submittedName>
</protein>
<dbReference type="Proteomes" id="UP000789525">
    <property type="component" value="Unassembled WGS sequence"/>
</dbReference>
<evidence type="ECO:0000313" key="1">
    <source>
        <dbReference type="EMBL" id="CAG8765165.1"/>
    </source>
</evidence>
<reference evidence="1" key="1">
    <citation type="submission" date="2021-06" db="EMBL/GenBank/DDBJ databases">
        <authorList>
            <person name="Kallberg Y."/>
            <person name="Tangrot J."/>
            <person name="Rosling A."/>
        </authorList>
    </citation>
    <scope>NUCLEOTIDE SEQUENCE</scope>
    <source>
        <strain evidence="1">CL356</strain>
    </source>
</reference>
<feature type="non-terminal residue" evidence="1">
    <location>
        <position position="1"/>
    </location>
</feature>
<feature type="non-terminal residue" evidence="1">
    <location>
        <position position="128"/>
    </location>
</feature>
<organism evidence="1 2">
    <name type="scientific">Acaulospora colombiana</name>
    <dbReference type="NCBI Taxonomy" id="27376"/>
    <lineage>
        <taxon>Eukaryota</taxon>
        <taxon>Fungi</taxon>
        <taxon>Fungi incertae sedis</taxon>
        <taxon>Mucoromycota</taxon>
        <taxon>Glomeromycotina</taxon>
        <taxon>Glomeromycetes</taxon>
        <taxon>Diversisporales</taxon>
        <taxon>Acaulosporaceae</taxon>
        <taxon>Acaulospora</taxon>
    </lineage>
</organism>
<accession>A0ACA9QUR7</accession>
<keyword evidence="2" id="KW-1185">Reference proteome</keyword>
<evidence type="ECO:0000313" key="2">
    <source>
        <dbReference type="Proteomes" id="UP000789525"/>
    </source>
</evidence>